<dbReference type="InterPro" id="IPR000182">
    <property type="entry name" value="GNAT_dom"/>
</dbReference>
<reference evidence="3" key="1">
    <citation type="journal article" date="2019" name="Int. J. Syst. Evol. Microbiol.">
        <title>The Global Catalogue of Microorganisms (GCM) 10K type strain sequencing project: providing services to taxonomists for standard genome sequencing and annotation.</title>
        <authorList>
            <consortium name="The Broad Institute Genomics Platform"/>
            <consortium name="The Broad Institute Genome Sequencing Center for Infectious Disease"/>
            <person name="Wu L."/>
            <person name="Ma J."/>
        </authorList>
    </citation>
    <scope>NUCLEOTIDE SEQUENCE [LARGE SCALE GENOMIC DNA]</scope>
    <source>
        <strain evidence="3">NBRC 15640</strain>
    </source>
</reference>
<accession>A0AAV5NKW0</accession>
<dbReference type="Gene3D" id="3.40.630.30">
    <property type="match status" value="1"/>
</dbReference>
<dbReference type="PROSITE" id="PS51186">
    <property type="entry name" value="GNAT"/>
    <property type="match status" value="1"/>
</dbReference>
<proteinExistence type="predicted"/>
<dbReference type="GO" id="GO:0005737">
    <property type="term" value="C:cytoplasm"/>
    <property type="evidence" value="ECO:0007669"/>
    <property type="project" value="TreeGrafter"/>
</dbReference>
<feature type="domain" description="N-acetyltransferase" evidence="1">
    <location>
        <begin position="18"/>
        <end position="176"/>
    </location>
</feature>
<dbReference type="Pfam" id="PF13302">
    <property type="entry name" value="Acetyltransf_3"/>
    <property type="match status" value="1"/>
</dbReference>
<evidence type="ECO:0000313" key="3">
    <source>
        <dbReference type="Proteomes" id="UP001156690"/>
    </source>
</evidence>
<keyword evidence="3" id="KW-1185">Reference proteome</keyword>
<dbReference type="PANTHER" id="PTHR43441">
    <property type="entry name" value="RIBOSOMAL-PROTEIN-SERINE ACETYLTRANSFERASE"/>
    <property type="match status" value="1"/>
</dbReference>
<dbReference type="InterPro" id="IPR016181">
    <property type="entry name" value="Acyl_CoA_acyltransferase"/>
</dbReference>
<dbReference type="SUPFAM" id="SSF55729">
    <property type="entry name" value="Acyl-CoA N-acyltransferases (Nat)"/>
    <property type="match status" value="1"/>
</dbReference>
<dbReference type="GO" id="GO:1990189">
    <property type="term" value="F:protein N-terminal-serine acetyltransferase activity"/>
    <property type="evidence" value="ECO:0007669"/>
    <property type="project" value="TreeGrafter"/>
</dbReference>
<dbReference type="PANTHER" id="PTHR43441:SF3">
    <property type="entry name" value="ACETYLTRANSFERASE"/>
    <property type="match status" value="1"/>
</dbReference>
<dbReference type="AlphaFoldDB" id="A0AAV5NKW0"/>
<dbReference type="Proteomes" id="UP001156690">
    <property type="component" value="Unassembled WGS sequence"/>
</dbReference>
<dbReference type="RefSeq" id="WP_126606927.1">
    <property type="nucleotide sequence ID" value="NZ_AP025145.1"/>
</dbReference>
<dbReference type="GO" id="GO:0008999">
    <property type="term" value="F:protein-N-terminal-alanine acetyltransferase activity"/>
    <property type="evidence" value="ECO:0007669"/>
    <property type="project" value="TreeGrafter"/>
</dbReference>
<dbReference type="InterPro" id="IPR051908">
    <property type="entry name" value="Ribosomal_N-acetyltransferase"/>
</dbReference>
<gene>
    <name evidence="2" type="ORF">GCM10007932_01980</name>
</gene>
<name>A0AAV5NKW0_9VIBR</name>
<comment type="caution">
    <text evidence="2">The sequence shown here is derived from an EMBL/GenBank/DDBJ whole genome shotgun (WGS) entry which is preliminary data.</text>
</comment>
<dbReference type="EMBL" id="BSNX01000002">
    <property type="protein sequence ID" value="GLQ70838.1"/>
    <property type="molecule type" value="Genomic_DNA"/>
</dbReference>
<sequence length="176" mass="19871">MENRRIRLAPPTIEIAPQMLEAVIESKKELEEYLPWVQHALTLEQATKSAQEAVEKYENFVGDIRYSIICKESGTLLGAIGLIIRDQSVPFFEIGYWLRTSAAGKGVITEAVALLETYAFEELGANRIEIKAAESNQRSWMVAVRCGYQLETTMKNTRRIKNGDLDNTVIYVKTSP</sequence>
<evidence type="ECO:0000313" key="2">
    <source>
        <dbReference type="EMBL" id="GLQ70838.1"/>
    </source>
</evidence>
<protein>
    <submittedName>
        <fullName evidence="2">N-acetyltransferase</fullName>
    </submittedName>
</protein>
<organism evidence="2 3">
    <name type="scientific">Vibrio penaeicida</name>
    <dbReference type="NCBI Taxonomy" id="104609"/>
    <lineage>
        <taxon>Bacteria</taxon>
        <taxon>Pseudomonadati</taxon>
        <taxon>Pseudomonadota</taxon>
        <taxon>Gammaproteobacteria</taxon>
        <taxon>Vibrionales</taxon>
        <taxon>Vibrionaceae</taxon>
        <taxon>Vibrio</taxon>
    </lineage>
</organism>
<evidence type="ECO:0000259" key="1">
    <source>
        <dbReference type="PROSITE" id="PS51186"/>
    </source>
</evidence>